<sequence>MKKLMDKVGFYGVAGLYLVLFGFPFVITIVMSFKSQMEFLGGNFWGFPSTLFFGNFARVFASNFPRYFANSVFVTALSVTISILAGSLASYAIARLKLKYAPYLLLFFMVGMMIPVHTTLVPIYQLTKAFGLIDSHWGLILPFVNFSLPIAIYIMTSFFREISISIQESAIIDGASPFTIYWKIMLPLSTPAISTVAIYNFLTCWNEFIYSMTLLNTERKKTLPLGIREFFGSETVNIPAVLTAILIASLPIIIFYIFAQEKVVNGLSAGAIKG</sequence>
<feature type="transmembrane region" description="Helical" evidence="7">
    <location>
        <begin position="103"/>
        <end position="124"/>
    </location>
</feature>
<accession>A0A644ZZV2</accession>
<keyword evidence="2" id="KW-0813">Transport</keyword>
<dbReference type="SUPFAM" id="SSF161098">
    <property type="entry name" value="MetI-like"/>
    <property type="match status" value="1"/>
</dbReference>
<evidence type="ECO:0000256" key="4">
    <source>
        <dbReference type="ARBA" id="ARBA00022692"/>
    </source>
</evidence>
<dbReference type="Pfam" id="PF00528">
    <property type="entry name" value="BPD_transp_1"/>
    <property type="match status" value="1"/>
</dbReference>
<dbReference type="PROSITE" id="PS50928">
    <property type="entry name" value="ABC_TM1"/>
    <property type="match status" value="1"/>
</dbReference>
<organism evidence="9">
    <name type="scientific">bioreactor metagenome</name>
    <dbReference type="NCBI Taxonomy" id="1076179"/>
    <lineage>
        <taxon>unclassified sequences</taxon>
        <taxon>metagenomes</taxon>
        <taxon>ecological metagenomes</taxon>
    </lineage>
</organism>
<evidence type="ECO:0000256" key="1">
    <source>
        <dbReference type="ARBA" id="ARBA00004651"/>
    </source>
</evidence>
<keyword evidence="6 7" id="KW-0472">Membrane</keyword>
<dbReference type="GO" id="GO:0055085">
    <property type="term" value="P:transmembrane transport"/>
    <property type="evidence" value="ECO:0007669"/>
    <property type="project" value="InterPro"/>
</dbReference>
<feature type="transmembrane region" description="Helical" evidence="7">
    <location>
        <begin position="40"/>
        <end position="61"/>
    </location>
</feature>
<feature type="transmembrane region" description="Helical" evidence="7">
    <location>
        <begin position="67"/>
        <end position="91"/>
    </location>
</feature>
<feature type="domain" description="ABC transmembrane type-1" evidence="8">
    <location>
        <begin position="68"/>
        <end position="259"/>
    </location>
</feature>
<gene>
    <name evidence="9" type="primary">sugB_12</name>
    <name evidence="9" type="ORF">SDC9_92188</name>
</gene>
<dbReference type="InterPro" id="IPR035906">
    <property type="entry name" value="MetI-like_sf"/>
</dbReference>
<dbReference type="CDD" id="cd06261">
    <property type="entry name" value="TM_PBP2"/>
    <property type="match status" value="1"/>
</dbReference>
<proteinExistence type="predicted"/>
<evidence type="ECO:0000256" key="6">
    <source>
        <dbReference type="ARBA" id="ARBA00023136"/>
    </source>
</evidence>
<reference evidence="9" key="1">
    <citation type="submission" date="2019-08" db="EMBL/GenBank/DDBJ databases">
        <authorList>
            <person name="Kucharzyk K."/>
            <person name="Murdoch R.W."/>
            <person name="Higgins S."/>
            <person name="Loffler F."/>
        </authorList>
    </citation>
    <scope>NUCLEOTIDE SEQUENCE</scope>
</reference>
<feature type="transmembrane region" description="Helical" evidence="7">
    <location>
        <begin position="136"/>
        <end position="159"/>
    </location>
</feature>
<comment type="caution">
    <text evidence="9">The sequence shown here is derived from an EMBL/GenBank/DDBJ whole genome shotgun (WGS) entry which is preliminary data.</text>
</comment>
<evidence type="ECO:0000256" key="2">
    <source>
        <dbReference type="ARBA" id="ARBA00022448"/>
    </source>
</evidence>
<keyword evidence="4 7" id="KW-0812">Transmembrane</keyword>
<dbReference type="Gene3D" id="1.10.3720.10">
    <property type="entry name" value="MetI-like"/>
    <property type="match status" value="1"/>
</dbReference>
<evidence type="ECO:0000256" key="5">
    <source>
        <dbReference type="ARBA" id="ARBA00022989"/>
    </source>
</evidence>
<keyword evidence="5 7" id="KW-1133">Transmembrane helix</keyword>
<feature type="transmembrane region" description="Helical" evidence="7">
    <location>
        <begin position="12"/>
        <end position="33"/>
    </location>
</feature>
<protein>
    <submittedName>
        <fullName evidence="9">Trehalose transport system permease protein SugB</fullName>
    </submittedName>
</protein>
<dbReference type="PANTHER" id="PTHR43744:SF12">
    <property type="entry name" value="ABC TRANSPORTER PERMEASE PROTEIN MG189-RELATED"/>
    <property type="match status" value="1"/>
</dbReference>
<feature type="transmembrane region" description="Helical" evidence="7">
    <location>
        <begin position="180"/>
        <end position="202"/>
    </location>
</feature>
<evidence type="ECO:0000313" key="9">
    <source>
        <dbReference type="EMBL" id="MPM45501.1"/>
    </source>
</evidence>
<comment type="subcellular location">
    <subcellularLocation>
        <location evidence="1">Cell membrane</location>
        <topology evidence="1">Multi-pass membrane protein</topology>
    </subcellularLocation>
</comment>
<evidence type="ECO:0000256" key="3">
    <source>
        <dbReference type="ARBA" id="ARBA00022475"/>
    </source>
</evidence>
<dbReference type="InterPro" id="IPR000515">
    <property type="entry name" value="MetI-like"/>
</dbReference>
<feature type="transmembrane region" description="Helical" evidence="7">
    <location>
        <begin position="238"/>
        <end position="259"/>
    </location>
</feature>
<evidence type="ECO:0000259" key="8">
    <source>
        <dbReference type="PROSITE" id="PS50928"/>
    </source>
</evidence>
<keyword evidence="3" id="KW-1003">Cell membrane</keyword>
<dbReference type="EMBL" id="VSSQ01010898">
    <property type="protein sequence ID" value="MPM45501.1"/>
    <property type="molecule type" value="Genomic_DNA"/>
</dbReference>
<name>A0A644ZZV2_9ZZZZ</name>
<evidence type="ECO:0000256" key="7">
    <source>
        <dbReference type="SAM" id="Phobius"/>
    </source>
</evidence>
<dbReference type="PANTHER" id="PTHR43744">
    <property type="entry name" value="ABC TRANSPORTER PERMEASE PROTEIN MG189-RELATED-RELATED"/>
    <property type="match status" value="1"/>
</dbReference>
<dbReference type="AlphaFoldDB" id="A0A644ZZV2"/>
<dbReference type="GO" id="GO:0005886">
    <property type="term" value="C:plasma membrane"/>
    <property type="evidence" value="ECO:0007669"/>
    <property type="project" value="UniProtKB-SubCell"/>
</dbReference>